<sequence length="76" mass="8679">MAITDQLIEFNKLRFKQYWVRKGYTVAQARTILFRLYGVECNQAAVDAEVDPVVDPDLSSQAREKLISDISATKKD</sequence>
<protein>
    <submittedName>
        <fullName evidence="1">Uncharacterized protein</fullName>
    </submittedName>
</protein>
<dbReference type="EMBL" id="VTWS01000013">
    <property type="protein sequence ID" value="KAA9341201.1"/>
    <property type="molecule type" value="Genomic_DNA"/>
</dbReference>
<evidence type="ECO:0000313" key="1">
    <source>
        <dbReference type="EMBL" id="KAA9341201.1"/>
    </source>
</evidence>
<dbReference type="RefSeq" id="WP_150881609.1">
    <property type="nucleotide sequence ID" value="NZ_VTWS01000013.1"/>
</dbReference>
<evidence type="ECO:0000313" key="2">
    <source>
        <dbReference type="Proteomes" id="UP000326344"/>
    </source>
</evidence>
<dbReference type="Proteomes" id="UP000326344">
    <property type="component" value="Unassembled WGS sequence"/>
</dbReference>
<reference evidence="1 2" key="1">
    <citation type="submission" date="2019-09" db="EMBL/GenBank/DDBJ databases">
        <title>Genome Sequence of Larkinella sp MA1.</title>
        <authorList>
            <person name="Srinivasan S."/>
        </authorList>
    </citation>
    <scope>NUCLEOTIDE SEQUENCE [LARGE SCALE GENOMIC DNA]</scope>
    <source>
        <strain evidence="1 2">MA1</strain>
    </source>
</reference>
<keyword evidence="2" id="KW-1185">Reference proteome</keyword>
<name>A0A5N1J942_9BACT</name>
<gene>
    <name evidence="1" type="ORF">F0P93_30670</name>
</gene>
<proteinExistence type="predicted"/>
<comment type="caution">
    <text evidence="1">The sequence shown here is derived from an EMBL/GenBank/DDBJ whole genome shotgun (WGS) entry which is preliminary data.</text>
</comment>
<organism evidence="1 2">
    <name type="scientific">Larkinella humicola</name>
    <dbReference type="NCBI Taxonomy" id="2607654"/>
    <lineage>
        <taxon>Bacteria</taxon>
        <taxon>Pseudomonadati</taxon>
        <taxon>Bacteroidota</taxon>
        <taxon>Cytophagia</taxon>
        <taxon>Cytophagales</taxon>
        <taxon>Spirosomataceae</taxon>
        <taxon>Larkinella</taxon>
    </lineage>
</organism>
<dbReference type="AlphaFoldDB" id="A0A5N1J942"/>
<accession>A0A5N1J942</accession>